<evidence type="ECO:0000259" key="1">
    <source>
        <dbReference type="PROSITE" id="PS50017"/>
    </source>
</evidence>
<dbReference type="InterPro" id="IPR011029">
    <property type="entry name" value="DEATH-like_dom_sf"/>
</dbReference>
<reference evidence="3" key="1">
    <citation type="submission" date="2025-08" db="UniProtKB">
        <authorList>
            <consortium name="RefSeq"/>
        </authorList>
    </citation>
    <scope>IDENTIFICATION</scope>
    <source>
        <tissue evidence="3">Whole organism</tissue>
    </source>
</reference>
<dbReference type="Proteomes" id="UP000504606">
    <property type="component" value="Unplaced"/>
</dbReference>
<evidence type="ECO:0000313" key="3">
    <source>
        <dbReference type="RefSeq" id="XP_052131788.1"/>
    </source>
</evidence>
<dbReference type="Gene3D" id="1.10.533.10">
    <property type="entry name" value="Death Domain, Fas"/>
    <property type="match status" value="1"/>
</dbReference>
<gene>
    <name evidence="3" type="primary">LOC127751774</name>
</gene>
<dbReference type="GO" id="GO:0007165">
    <property type="term" value="P:signal transduction"/>
    <property type="evidence" value="ECO:0007669"/>
    <property type="project" value="InterPro"/>
</dbReference>
<dbReference type="SUPFAM" id="SSF47986">
    <property type="entry name" value="DEATH domain"/>
    <property type="match status" value="1"/>
</dbReference>
<protein>
    <submittedName>
        <fullName evidence="3">Uncharacterized protein LOC127751774</fullName>
    </submittedName>
</protein>
<dbReference type="AlphaFoldDB" id="A0A9C6XUQ3"/>
<name>A0A9C6XUQ3_FRAOC</name>
<organism evidence="2 3">
    <name type="scientific">Frankliniella occidentalis</name>
    <name type="common">Western flower thrips</name>
    <name type="synonym">Euthrips occidentalis</name>
    <dbReference type="NCBI Taxonomy" id="133901"/>
    <lineage>
        <taxon>Eukaryota</taxon>
        <taxon>Metazoa</taxon>
        <taxon>Ecdysozoa</taxon>
        <taxon>Arthropoda</taxon>
        <taxon>Hexapoda</taxon>
        <taxon>Insecta</taxon>
        <taxon>Pterygota</taxon>
        <taxon>Neoptera</taxon>
        <taxon>Paraneoptera</taxon>
        <taxon>Thysanoptera</taxon>
        <taxon>Terebrantia</taxon>
        <taxon>Thripoidea</taxon>
        <taxon>Thripidae</taxon>
        <taxon>Frankliniella</taxon>
    </lineage>
</organism>
<accession>A0A9C6XUQ3</accession>
<dbReference type="KEGG" id="foc:127751774"/>
<keyword evidence="2" id="KW-1185">Reference proteome</keyword>
<dbReference type="Pfam" id="PF00531">
    <property type="entry name" value="Death"/>
    <property type="match status" value="1"/>
</dbReference>
<sequence>MVQMERSNSEEFHRRVLSVAPVMEKHLDSLKTDFRTEIDSNRCLESINTFDELIVVLVKRNFIDDSDRKTWTKLNPKFQKYEQILFYEDNGFSVRPQSHLRARLTDDVIDYFSSIPIGHSWRDFGRNLGLKQKHIDEIEKKYDTDYRSCVGEVLQIYEQMSRSTNNPLEDITKAFDLINRGYLKPGFSTLSGFNQLNPR</sequence>
<proteinExistence type="predicted"/>
<dbReference type="PROSITE" id="PS50017">
    <property type="entry name" value="DEATH_DOMAIN"/>
    <property type="match status" value="1"/>
</dbReference>
<dbReference type="GeneID" id="127751774"/>
<dbReference type="OrthoDB" id="100767at2759"/>
<feature type="domain" description="Death" evidence="1">
    <location>
        <begin position="117"/>
        <end position="180"/>
    </location>
</feature>
<dbReference type="InterPro" id="IPR000488">
    <property type="entry name" value="Death_dom"/>
</dbReference>
<evidence type="ECO:0000313" key="2">
    <source>
        <dbReference type="Proteomes" id="UP000504606"/>
    </source>
</evidence>
<dbReference type="CDD" id="cd01670">
    <property type="entry name" value="Death"/>
    <property type="match status" value="1"/>
</dbReference>
<dbReference type="RefSeq" id="XP_052131788.1">
    <property type="nucleotide sequence ID" value="XM_052275828.1"/>
</dbReference>